<evidence type="ECO:0000259" key="2">
    <source>
        <dbReference type="Pfam" id="PF00144"/>
    </source>
</evidence>
<reference evidence="4" key="1">
    <citation type="submission" date="2014-06" db="EMBL/GenBank/DDBJ databases">
        <authorList>
            <person name="Le Roux Frederique"/>
        </authorList>
    </citation>
    <scope>NUCLEOTIDE SEQUENCE [LARGE SCALE GENOMIC DNA]</scope>
    <source>
        <strain evidence="4">J5-5</strain>
    </source>
</reference>
<feature type="chain" id="PRO_5041183191" description="Beta-lactamase-related domain-containing protein" evidence="1">
    <location>
        <begin position="21"/>
        <end position="454"/>
    </location>
</feature>
<dbReference type="InterPro" id="IPR012338">
    <property type="entry name" value="Beta-lactam/transpept-like"/>
</dbReference>
<proteinExistence type="predicted"/>
<accession>A0A822MTX8</accession>
<organism evidence="3 4">
    <name type="scientific">Vibrio crassostreae</name>
    <dbReference type="NCBI Taxonomy" id="246167"/>
    <lineage>
        <taxon>Bacteria</taxon>
        <taxon>Pseudomonadati</taxon>
        <taxon>Pseudomonadota</taxon>
        <taxon>Gammaproteobacteria</taxon>
        <taxon>Vibrionales</taxon>
        <taxon>Vibrionaceae</taxon>
        <taxon>Vibrio</taxon>
    </lineage>
</organism>
<feature type="domain" description="Beta-lactamase-related" evidence="2">
    <location>
        <begin position="136"/>
        <end position="441"/>
    </location>
</feature>
<dbReference type="Gene3D" id="3.40.710.10">
    <property type="entry name" value="DD-peptidase/beta-lactamase superfamily"/>
    <property type="match status" value="1"/>
</dbReference>
<evidence type="ECO:0000313" key="3">
    <source>
        <dbReference type="EMBL" id="CDT27234.1"/>
    </source>
</evidence>
<dbReference type="InterPro" id="IPR050789">
    <property type="entry name" value="Diverse_Enzym_Activities"/>
</dbReference>
<dbReference type="PANTHER" id="PTHR43283:SF7">
    <property type="entry name" value="BETA-LACTAMASE-RELATED DOMAIN-CONTAINING PROTEIN"/>
    <property type="match status" value="1"/>
</dbReference>
<feature type="signal peptide" evidence="1">
    <location>
        <begin position="1"/>
        <end position="20"/>
    </location>
</feature>
<comment type="caution">
    <text evidence="3">The sequence shown here is derived from an EMBL/GenBank/DDBJ whole genome shotgun (WGS) entry which is preliminary data.</text>
</comment>
<dbReference type="PANTHER" id="PTHR43283">
    <property type="entry name" value="BETA-LACTAMASE-RELATED"/>
    <property type="match status" value="1"/>
</dbReference>
<dbReference type="InterPro" id="IPR001466">
    <property type="entry name" value="Beta-lactam-related"/>
</dbReference>
<dbReference type="EMBL" id="CCJV01000082">
    <property type="protein sequence ID" value="CDT27234.1"/>
    <property type="molecule type" value="Genomic_DNA"/>
</dbReference>
<sequence>MKKFTLTTLTFALVSASAHANVPAEHPLAKYLNAPGASVNLPVTAAKQSFELDFVQGAYDSFESFHAQMGGDHALYYMTNFSTVMRTDNVNPATEQKILARNINNEIGNITVKTDSEGELKMDDYFVHPTFRHQGVMMIHKGEVVYEAYPGMKPTDSHVWMSSSKTLTGLITAMLAEDGKLDMSASTTKYVPELKGTAWDNVTILDLVNHTAGLNHEESNESILDPEGVFVRFISSALGTTNGCTTGETWFDVLKEVQPLENEKPGDRFRYSSLNTHVLGQVIQNATNKRWTDVAEERIWGKLGARMPLQVHLTPDGTPLNLAIMSSTLEDFAKYATMYTPSWDKVAHEQVVTATLLERIRSAGHADAFVGGHKENQAIGLFGEKPLKGAYQFDFIFEDGAMYKHGNSGQGIYVDPARDFAAVYFGATPYVPPYGEIKAPAYFRKVANQLANAK</sequence>
<dbReference type="Pfam" id="PF00144">
    <property type="entry name" value="Beta-lactamase"/>
    <property type="match status" value="1"/>
</dbReference>
<protein>
    <recommendedName>
        <fullName evidence="2">Beta-lactamase-related domain-containing protein</fullName>
    </recommendedName>
</protein>
<dbReference type="SUPFAM" id="SSF56601">
    <property type="entry name" value="beta-lactamase/transpeptidase-like"/>
    <property type="match status" value="1"/>
</dbReference>
<evidence type="ECO:0000313" key="4">
    <source>
        <dbReference type="Proteomes" id="UP000049495"/>
    </source>
</evidence>
<dbReference type="Proteomes" id="UP000049495">
    <property type="component" value="Unassembled WGS sequence"/>
</dbReference>
<gene>
    <name evidence="3" type="ORF">VCR5J5_230067</name>
</gene>
<dbReference type="AlphaFoldDB" id="A0A822MTX8"/>
<dbReference type="RefSeq" id="WP_055319333.1">
    <property type="nucleotide sequence ID" value="NZ_CAWQCV010000134.1"/>
</dbReference>
<keyword evidence="1" id="KW-0732">Signal</keyword>
<evidence type="ECO:0000256" key="1">
    <source>
        <dbReference type="SAM" id="SignalP"/>
    </source>
</evidence>
<name>A0A822MTX8_9VIBR</name>